<dbReference type="Proteomes" id="UP000543579">
    <property type="component" value="Unassembled WGS sequence"/>
</dbReference>
<protein>
    <recommendedName>
        <fullName evidence="1">AbiEi antitoxin N-terminal domain-containing protein</fullName>
    </recommendedName>
</protein>
<evidence type="ECO:0000313" key="2">
    <source>
        <dbReference type="EMBL" id="MBB3156785.1"/>
    </source>
</evidence>
<dbReference type="Pfam" id="PF13338">
    <property type="entry name" value="AbiEi_4"/>
    <property type="match status" value="1"/>
</dbReference>
<name>A0A7W5CFJ5_9MICO</name>
<gene>
    <name evidence="2" type="ORF">FHS07_000469</name>
</gene>
<accession>A0A7W5CFJ5</accession>
<sequence length="319" mass="35756">MTTELTLPLIRRRQLDDLGWGSRRVRREVEEGYLAVVRHGVYARAADIAHLTRTEQKVVVRARALALVGRSRPSFCGMTAAAIHGLPCLRDDGRLHVLSTHDRPGAPADVVRHRDLDHRSVEEVNGLLCTPLARTVADVARNETRDVALSVADAALRRHAFEPPGAYDEDAASRLRKDALDWAGLTTRNRRTAERILHLADGRAQLPGESVSRMRLRDLGFAPPSLQVPVAAPHGGTYWIDFGLDDVDAWGEFDGKAKYHELAEADGRSAFEVVDREKRREDWIRGTTNRRFARWGWDDLRDAATLGRRLHAFGITPPR</sequence>
<organism evidence="2 3">
    <name type="scientific">Microbacterium proteolyticum</name>
    <dbReference type="NCBI Taxonomy" id="1572644"/>
    <lineage>
        <taxon>Bacteria</taxon>
        <taxon>Bacillati</taxon>
        <taxon>Actinomycetota</taxon>
        <taxon>Actinomycetes</taxon>
        <taxon>Micrococcales</taxon>
        <taxon>Microbacteriaceae</taxon>
        <taxon>Microbacterium</taxon>
    </lineage>
</organism>
<feature type="domain" description="AbiEi antitoxin N-terminal" evidence="1">
    <location>
        <begin position="8"/>
        <end position="44"/>
    </location>
</feature>
<evidence type="ECO:0000313" key="3">
    <source>
        <dbReference type="Proteomes" id="UP000543579"/>
    </source>
</evidence>
<evidence type="ECO:0000259" key="1">
    <source>
        <dbReference type="Pfam" id="PF13338"/>
    </source>
</evidence>
<proteinExistence type="predicted"/>
<comment type="caution">
    <text evidence="2">The sequence shown here is derived from an EMBL/GenBank/DDBJ whole genome shotgun (WGS) entry which is preliminary data.</text>
</comment>
<reference evidence="2 3" key="1">
    <citation type="submission" date="2020-08" db="EMBL/GenBank/DDBJ databases">
        <title>Genomic Encyclopedia of Type Strains, Phase III (KMG-III): the genomes of soil and plant-associated and newly described type strains.</title>
        <authorList>
            <person name="Whitman W."/>
        </authorList>
    </citation>
    <scope>NUCLEOTIDE SEQUENCE [LARGE SCALE GENOMIC DNA]</scope>
    <source>
        <strain evidence="2 3">CECT 8356</strain>
    </source>
</reference>
<dbReference type="AlphaFoldDB" id="A0A7W5CFJ5"/>
<dbReference type="RefSeq" id="WP_183418300.1">
    <property type="nucleotide sequence ID" value="NZ_JACHXY010000001.1"/>
</dbReference>
<dbReference type="InterPro" id="IPR025159">
    <property type="entry name" value="AbiEi_N"/>
</dbReference>
<dbReference type="EMBL" id="JACHXY010000001">
    <property type="protein sequence ID" value="MBB3156785.1"/>
    <property type="molecule type" value="Genomic_DNA"/>
</dbReference>